<protein>
    <submittedName>
        <fullName evidence="1">Uncharacterized protein</fullName>
    </submittedName>
</protein>
<dbReference type="EMBL" id="QRVK01000006">
    <property type="protein sequence ID" value="RGS43478.1"/>
    <property type="molecule type" value="Genomic_DNA"/>
</dbReference>
<proteinExistence type="predicted"/>
<dbReference type="AlphaFoldDB" id="A0A3R5WM27"/>
<comment type="caution">
    <text evidence="1">The sequence shown here is derived from an EMBL/GenBank/DDBJ whole genome shotgun (WGS) entry which is preliminary data.</text>
</comment>
<evidence type="ECO:0000313" key="2">
    <source>
        <dbReference type="Proteomes" id="UP000283295"/>
    </source>
</evidence>
<organism evidence="1 2">
    <name type="scientific">Coprococcus eutactus</name>
    <dbReference type="NCBI Taxonomy" id="33043"/>
    <lineage>
        <taxon>Bacteria</taxon>
        <taxon>Bacillati</taxon>
        <taxon>Bacillota</taxon>
        <taxon>Clostridia</taxon>
        <taxon>Lachnospirales</taxon>
        <taxon>Lachnospiraceae</taxon>
        <taxon>Coprococcus</taxon>
    </lineage>
</organism>
<accession>A0A3R5WM27</accession>
<sequence length="86" mass="9754">MNTYAGADNPLRVSLFIGRQSRGEKRTVTTLYVHDGKLKKATFEASSLFQTLIPVGYTDVLNRFTEEIENILNQPYEARTVKDDAE</sequence>
<dbReference type="Proteomes" id="UP000283295">
    <property type="component" value="Unassembled WGS sequence"/>
</dbReference>
<name>A0A3R5WM27_9FIRM</name>
<evidence type="ECO:0000313" key="1">
    <source>
        <dbReference type="EMBL" id="RGS43478.1"/>
    </source>
</evidence>
<gene>
    <name evidence="1" type="ORF">DWX94_03960</name>
</gene>
<reference evidence="1 2" key="1">
    <citation type="submission" date="2018-08" db="EMBL/GenBank/DDBJ databases">
        <title>A genome reference for cultivated species of the human gut microbiota.</title>
        <authorList>
            <person name="Zou Y."/>
            <person name="Xue W."/>
            <person name="Luo G."/>
        </authorList>
    </citation>
    <scope>NUCLEOTIDE SEQUENCE [LARGE SCALE GENOMIC DNA]</scope>
    <source>
        <strain evidence="1 2">AF22-21</strain>
    </source>
</reference>